<evidence type="ECO:0000256" key="2">
    <source>
        <dbReference type="RuleBase" id="RU003634"/>
    </source>
</evidence>
<dbReference type="InterPro" id="IPR006130">
    <property type="entry name" value="Asp/Orn_carbamoylTrfase"/>
</dbReference>
<protein>
    <submittedName>
        <fullName evidence="5">Ornithine carbamoyltransferase</fullName>
    </submittedName>
</protein>
<dbReference type="GO" id="GO:0004585">
    <property type="term" value="F:ornithine carbamoyltransferase activity"/>
    <property type="evidence" value="ECO:0007669"/>
    <property type="project" value="TreeGrafter"/>
</dbReference>
<dbReference type="SUPFAM" id="SSF53671">
    <property type="entry name" value="Aspartate/ornithine carbamoyltransferase"/>
    <property type="match status" value="1"/>
</dbReference>
<dbReference type="PANTHER" id="PTHR45753:SF3">
    <property type="entry name" value="ORNITHINE TRANSCARBAMYLASE, MITOCHONDRIAL"/>
    <property type="match status" value="1"/>
</dbReference>
<dbReference type="InterPro" id="IPR006131">
    <property type="entry name" value="Asp_carbamoyltransf_Asp/Orn-bd"/>
</dbReference>
<gene>
    <name evidence="5" type="ORF">E1298_06160</name>
</gene>
<dbReference type="GO" id="GO:0042450">
    <property type="term" value="P:L-arginine biosynthetic process via ornithine"/>
    <property type="evidence" value="ECO:0007669"/>
    <property type="project" value="TreeGrafter"/>
</dbReference>
<dbReference type="Gene3D" id="3.40.50.1370">
    <property type="entry name" value="Aspartate/ornithine carbamoyltransferase"/>
    <property type="match status" value="2"/>
</dbReference>
<feature type="domain" description="Aspartate/ornithine carbamoyltransferase carbamoyl-P binding" evidence="4">
    <location>
        <begin position="4"/>
        <end position="142"/>
    </location>
</feature>
<sequence>MTARHVISLSDLSDEDLHSVMVRGARFAGRSGADGAPLAGTVTGILFRRTSTRTRTAFSAGAQRLGGGIVTFRPEELQLATGETAEDTGAVFARMLDIMVARTADDQAEMRAWAALGGMSVVNAMSAQEHPTQGLTDLTTLHRRFGRIEGLRVLYVGEGNNTAAALALGLTRFRDVHLHLATPPGYGLSAEIGTRAAKQAAANGSTLTESQSLEDVPERMDVVYTTRWQTTGTSKADPDWRRLFEPFQVTGDLWRASPDALFMHDLPAHRGDEVTAEVLDGPRSIAFEQAENKMWSAMAVLEWCANGVVERRGA</sequence>
<comment type="similarity">
    <text evidence="2">Belongs to the aspartate/ornithine carbamoyltransferase superfamily.</text>
</comment>
<dbReference type="Pfam" id="PF02729">
    <property type="entry name" value="OTCace_N"/>
    <property type="match status" value="1"/>
</dbReference>
<dbReference type="Proteomes" id="UP000294513">
    <property type="component" value="Unassembled WGS sequence"/>
</dbReference>
<dbReference type="OrthoDB" id="9802587at2"/>
<dbReference type="PANTHER" id="PTHR45753">
    <property type="entry name" value="ORNITHINE CARBAMOYLTRANSFERASE, MITOCHONDRIAL"/>
    <property type="match status" value="1"/>
</dbReference>
<dbReference type="Pfam" id="PF00185">
    <property type="entry name" value="OTCace"/>
    <property type="match status" value="1"/>
</dbReference>
<dbReference type="InterPro" id="IPR002292">
    <property type="entry name" value="Orn/put_carbamltrans"/>
</dbReference>
<evidence type="ECO:0000256" key="1">
    <source>
        <dbReference type="ARBA" id="ARBA00022679"/>
    </source>
</evidence>
<dbReference type="InterPro" id="IPR036901">
    <property type="entry name" value="Asp/Orn_carbamoylTrfase_sf"/>
</dbReference>
<dbReference type="EMBL" id="SMKU01000016">
    <property type="protein sequence ID" value="TDD94831.1"/>
    <property type="molecule type" value="Genomic_DNA"/>
</dbReference>
<comment type="caution">
    <text evidence="5">The sequence shown here is derived from an EMBL/GenBank/DDBJ whole genome shotgun (WGS) entry which is preliminary data.</text>
</comment>
<evidence type="ECO:0000259" key="4">
    <source>
        <dbReference type="Pfam" id="PF02729"/>
    </source>
</evidence>
<proteinExistence type="inferred from homology"/>
<dbReference type="RefSeq" id="WP_131889822.1">
    <property type="nucleotide sequence ID" value="NZ_SMKU01000016.1"/>
</dbReference>
<reference evidence="5 6" key="1">
    <citation type="submission" date="2019-03" db="EMBL/GenBank/DDBJ databases">
        <title>Draft genome sequences of novel Actinobacteria.</title>
        <authorList>
            <person name="Sahin N."/>
            <person name="Ay H."/>
            <person name="Saygin H."/>
        </authorList>
    </citation>
    <scope>NUCLEOTIDE SEQUENCE [LARGE SCALE GENOMIC DNA]</scope>
    <source>
        <strain evidence="5 6">H3C3</strain>
    </source>
</reference>
<dbReference type="AlphaFoldDB" id="A0A4R5C530"/>
<organism evidence="5 6">
    <name type="scientific">Actinomadura rubrisoli</name>
    <dbReference type="NCBI Taxonomy" id="2530368"/>
    <lineage>
        <taxon>Bacteria</taxon>
        <taxon>Bacillati</taxon>
        <taxon>Actinomycetota</taxon>
        <taxon>Actinomycetes</taxon>
        <taxon>Streptosporangiales</taxon>
        <taxon>Thermomonosporaceae</taxon>
        <taxon>Actinomadura</taxon>
    </lineage>
</organism>
<dbReference type="GO" id="GO:0019240">
    <property type="term" value="P:citrulline biosynthetic process"/>
    <property type="evidence" value="ECO:0007669"/>
    <property type="project" value="TreeGrafter"/>
</dbReference>
<dbReference type="InterPro" id="IPR006132">
    <property type="entry name" value="Asp/Orn_carbamoyltranf_P-bd"/>
</dbReference>
<dbReference type="GO" id="GO:0016597">
    <property type="term" value="F:amino acid binding"/>
    <property type="evidence" value="ECO:0007669"/>
    <property type="project" value="InterPro"/>
</dbReference>
<dbReference type="PRINTS" id="PR00100">
    <property type="entry name" value="AOTCASE"/>
</dbReference>
<keyword evidence="6" id="KW-1185">Reference proteome</keyword>
<accession>A0A4R5C530</accession>
<feature type="domain" description="Aspartate/ornithine carbamoyltransferase Asp/Orn-binding" evidence="3">
    <location>
        <begin position="149"/>
        <end position="304"/>
    </location>
</feature>
<evidence type="ECO:0000313" key="6">
    <source>
        <dbReference type="Proteomes" id="UP000294513"/>
    </source>
</evidence>
<evidence type="ECO:0000259" key="3">
    <source>
        <dbReference type="Pfam" id="PF00185"/>
    </source>
</evidence>
<evidence type="ECO:0000313" key="5">
    <source>
        <dbReference type="EMBL" id="TDD94831.1"/>
    </source>
</evidence>
<dbReference type="PRINTS" id="PR00102">
    <property type="entry name" value="OTCASE"/>
</dbReference>
<name>A0A4R5C530_9ACTN</name>
<keyword evidence="1 2" id="KW-0808">Transferase</keyword>